<organism evidence="10 11">
    <name type="scientific">Kwoniella shivajii</name>
    <dbReference type="NCBI Taxonomy" id="564305"/>
    <lineage>
        <taxon>Eukaryota</taxon>
        <taxon>Fungi</taxon>
        <taxon>Dikarya</taxon>
        <taxon>Basidiomycota</taxon>
        <taxon>Agaricomycotina</taxon>
        <taxon>Tremellomycetes</taxon>
        <taxon>Tremellales</taxon>
        <taxon>Cryptococcaceae</taxon>
        <taxon>Kwoniella</taxon>
    </lineage>
</organism>
<feature type="compositionally biased region" description="Polar residues" evidence="9">
    <location>
        <begin position="163"/>
        <end position="177"/>
    </location>
</feature>
<gene>
    <name evidence="10" type="ORF">IL334_004743</name>
</gene>
<keyword evidence="3" id="KW-0540">Nuclease</keyword>
<keyword evidence="6" id="KW-0269">Exonuclease</keyword>
<dbReference type="PROSITE" id="PS50330">
    <property type="entry name" value="UIM"/>
    <property type="match status" value="2"/>
</dbReference>
<name>A0ABZ1D1J8_9TREE</name>
<evidence type="ECO:0000256" key="2">
    <source>
        <dbReference type="ARBA" id="ARBA00010205"/>
    </source>
</evidence>
<accession>A0ABZ1D1J8</accession>
<evidence type="ECO:0000256" key="1">
    <source>
        <dbReference type="ARBA" id="ARBA00004123"/>
    </source>
</evidence>
<feature type="compositionally biased region" description="Basic and acidic residues" evidence="9">
    <location>
        <begin position="127"/>
        <end position="148"/>
    </location>
</feature>
<comment type="similarity">
    <text evidence="2">Belongs to the tyrosyl-DNA phosphodiesterase family.</text>
</comment>
<evidence type="ECO:0000256" key="4">
    <source>
        <dbReference type="ARBA" id="ARBA00022763"/>
    </source>
</evidence>
<feature type="compositionally biased region" description="Polar residues" evidence="9">
    <location>
        <begin position="11"/>
        <end position="23"/>
    </location>
</feature>
<evidence type="ECO:0000256" key="5">
    <source>
        <dbReference type="ARBA" id="ARBA00022801"/>
    </source>
</evidence>
<dbReference type="CDD" id="cd09122">
    <property type="entry name" value="PLDc_Tdp1_1"/>
    <property type="match status" value="1"/>
</dbReference>
<feature type="region of interest" description="Disordered" evidence="9">
    <location>
        <begin position="93"/>
        <end position="177"/>
    </location>
</feature>
<keyword evidence="11" id="KW-1185">Reference proteome</keyword>
<feature type="region of interest" description="Disordered" evidence="9">
    <location>
        <begin position="219"/>
        <end position="250"/>
    </location>
</feature>
<sequence length="768" mass="85616">MDEDEVASILGESSVNNPTSSRPSVPIRGENREFDRYFDGTTTGYDPSEVDFQELRRAAWATWRIKPPAALTGGSRVNDEDDELARALALSAQEHNIRPNPQQTTTVIDDDDDDDADLKRAIAMSQEESREPKRRQREDTPEDERRMLAEAMAASLAEADSAPSNSSTNTVIPQSTTRKFATSSLAPCVEAKSPIPSAESTSTPVLRIGGQVIDRAQLEKERRERQAARQASASGSSTPLTPTVEPSTANRLSAGPARIAGMISIASPNPPPTSNATAGPSTPRSAHTTSIHPLQSPDPFPTDAAGEYYLNGELRHSALTIGDPTTERTFSPQQVVGKHSQIALIIMSSFVIDDQWVLEQNILPPPEDVPTITVRPHPKDKQEYNGKIALQPNGEMWVYPRMTTGFGSAHMKYFWIFYKTGRLRVVVSTANMVHYDWDWIENTIFVQDFLPLPSSRPLRPEHMPHDFPLQFSRLFTHTRVHTALRHLLHNHPNGSKIPFKPDENFADMGKYDWSKVKVRIVMSVPGYYTGHEEINKYGISRLGKVLNEQGWIPKSGEKLDAEFQGSSLGTYSLEWFSKFHHFITGKTSNQLINRPKPVSWPDIRILFPTLANVEASQLGKGGGGTMFCGKAFNNTTRDLFRDSRSKRGGILMHSKMLIAIFEPENNRLGIEKSPSKLGKRKVEELESEVGGWIYVGSHNFSPSAWGNVDVKKNPPTLNIKNYEIGIVFPLDRGNAKAIADKVAPYKRPAMKYTAGDVPWDQYAHRERE</sequence>
<keyword evidence="7" id="KW-0234">DNA repair</keyword>
<feature type="compositionally biased region" description="Basic and acidic residues" evidence="9">
    <location>
        <begin position="29"/>
        <end position="38"/>
    </location>
</feature>
<feature type="compositionally biased region" description="Polar residues" evidence="9">
    <location>
        <begin position="238"/>
        <end position="250"/>
    </location>
</feature>
<feature type="compositionally biased region" description="Polar residues" evidence="9">
    <location>
        <begin position="274"/>
        <end position="293"/>
    </location>
</feature>
<keyword evidence="8" id="KW-0539">Nucleus</keyword>
<feature type="compositionally biased region" description="Low complexity" evidence="9">
    <location>
        <begin position="228"/>
        <end position="237"/>
    </location>
</feature>
<comment type="subcellular location">
    <subcellularLocation>
        <location evidence="1">Nucleus</location>
    </subcellularLocation>
</comment>
<evidence type="ECO:0008006" key="12">
    <source>
        <dbReference type="Google" id="ProtNLM"/>
    </source>
</evidence>
<dbReference type="SMART" id="SM00726">
    <property type="entry name" value="UIM"/>
    <property type="match status" value="2"/>
</dbReference>
<dbReference type="CDD" id="cd09123">
    <property type="entry name" value="PLDc_Tdp1_2"/>
    <property type="match status" value="1"/>
</dbReference>
<feature type="region of interest" description="Disordered" evidence="9">
    <location>
        <begin position="1"/>
        <end position="47"/>
    </location>
</feature>
<dbReference type="Pfam" id="PF06087">
    <property type="entry name" value="Tyr-DNA_phospho"/>
    <property type="match status" value="1"/>
</dbReference>
<evidence type="ECO:0000256" key="3">
    <source>
        <dbReference type="ARBA" id="ARBA00022722"/>
    </source>
</evidence>
<dbReference type="GeneID" id="87956874"/>
<protein>
    <recommendedName>
        <fullName evidence="12">Tyrosyl-DNA phosphodiesterase 1</fullName>
    </recommendedName>
</protein>
<evidence type="ECO:0000256" key="8">
    <source>
        <dbReference type="ARBA" id="ARBA00023242"/>
    </source>
</evidence>
<evidence type="ECO:0000313" key="10">
    <source>
        <dbReference type="EMBL" id="WRT67770.1"/>
    </source>
</evidence>
<dbReference type="InterPro" id="IPR010347">
    <property type="entry name" value="Tdp1"/>
</dbReference>
<dbReference type="Gene3D" id="3.30.870.10">
    <property type="entry name" value="Endonuclease Chain A"/>
    <property type="match status" value="2"/>
</dbReference>
<reference evidence="10 11" key="1">
    <citation type="submission" date="2024-01" db="EMBL/GenBank/DDBJ databases">
        <title>Comparative genomics of Cryptococcus and Kwoniella reveals pathogenesis evolution and contrasting modes of karyotype evolution via chromosome fusion or intercentromeric recombination.</title>
        <authorList>
            <person name="Coelho M.A."/>
            <person name="David-Palma M."/>
            <person name="Shea T."/>
            <person name="Bowers K."/>
            <person name="McGinley-Smith S."/>
            <person name="Mohammad A.W."/>
            <person name="Gnirke A."/>
            <person name="Yurkov A.M."/>
            <person name="Nowrousian M."/>
            <person name="Sun S."/>
            <person name="Cuomo C.A."/>
            <person name="Heitman J."/>
        </authorList>
    </citation>
    <scope>NUCLEOTIDE SEQUENCE [LARGE SCALE GENOMIC DNA]</scope>
    <source>
        <strain evidence="10">CBS 11374</strain>
    </source>
</reference>
<dbReference type="PANTHER" id="PTHR12415:SF0">
    <property type="entry name" value="TYROSYL-DNA PHOSPHODIESTERASE 1"/>
    <property type="match status" value="1"/>
</dbReference>
<feature type="region of interest" description="Disordered" evidence="9">
    <location>
        <begin position="262"/>
        <end position="306"/>
    </location>
</feature>
<dbReference type="EMBL" id="CP141886">
    <property type="protein sequence ID" value="WRT67770.1"/>
    <property type="molecule type" value="Genomic_DNA"/>
</dbReference>
<dbReference type="InterPro" id="IPR003903">
    <property type="entry name" value="UIM_dom"/>
</dbReference>
<proteinExistence type="inferred from homology"/>
<evidence type="ECO:0000256" key="6">
    <source>
        <dbReference type="ARBA" id="ARBA00022839"/>
    </source>
</evidence>
<evidence type="ECO:0000313" key="11">
    <source>
        <dbReference type="Proteomes" id="UP001329825"/>
    </source>
</evidence>
<dbReference type="Proteomes" id="UP001329825">
    <property type="component" value="Chromosome 6"/>
</dbReference>
<keyword evidence="4" id="KW-0227">DNA damage</keyword>
<dbReference type="Gene3D" id="6.10.140.100">
    <property type="match status" value="1"/>
</dbReference>
<dbReference type="PANTHER" id="PTHR12415">
    <property type="entry name" value="TYROSYL-DNA PHOSPHODIESTERASE 1"/>
    <property type="match status" value="1"/>
</dbReference>
<dbReference type="SUPFAM" id="SSF56024">
    <property type="entry name" value="Phospholipase D/nuclease"/>
    <property type="match status" value="2"/>
</dbReference>
<dbReference type="RefSeq" id="XP_062792510.1">
    <property type="nucleotide sequence ID" value="XM_062936459.1"/>
</dbReference>
<keyword evidence="5" id="KW-0378">Hydrolase</keyword>
<feature type="compositionally biased region" description="Low complexity" evidence="9">
    <location>
        <begin position="149"/>
        <end position="162"/>
    </location>
</feature>
<evidence type="ECO:0000256" key="7">
    <source>
        <dbReference type="ARBA" id="ARBA00023204"/>
    </source>
</evidence>
<dbReference type="Pfam" id="PF02809">
    <property type="entry name" value="UIM"/>
    <property type="match status" value="2"/>
</dbReference>
<evidence type="ECO:0000256" key="9">
    <source>
        <dbReference type="SAM" id="MobiDB-lite"/>
    </source>
</evidence>